<evidence type="ECO:0000256" key="2">
    <source>
        <dbReference type="ARBA" id="ARBA00022475"/>
    </source>
</evidence>
<dbReference type="CDD" id="cd06259">
    <property type="entry name" value="YdcF-like"/>
    <property type="match status" value="1"/>
</dbReference>
<dbReference type="Proteomes" id="UP000199559">
    <property type="component" value="Unassembled WGS sequence"/>
</dbReference>
<proteinExistence type="predicted"/>
<dbReference type="InterPro" id="IPR051599">
    <property type="entry name" value="Cell_Envelope_Assoc"/>
</dbReference>
<organism evidence="9 10">
    <name type="scientific">Olleya namhaensis</name>
    <dbReference type="NCBI Taxonomy" id="1144750"/>
    <lineage>
        <taxon>Bacteria</taxon>
        <taxon>Pseudomonadati</taxon>
        <taxon>Bacteroidota</taxon>
        <taxon>Flavobacteriia</taxon>
        <taxon>Flavobacteriales</taxon>
        <taxon>Flavobacteriaceae</taxon>
    </lineage>
</organism>
<evidence type="ECO:0000256" key="7">
    <source>
        <dbReference type="ARBA" id="ARBA00037355"/>
    </source>
</evidence>
<gene>
    <name evidence="9" type="ORF">SAMN05443431_108123</name>
</gene>
<name>A0A1I3RRE7_9FLAO</name>
<keyword evidence="2" id="KW-1003">Cell membrane</keyword>
<dbReference type="PANTHER" id="PTHR30336:SF0">
    <property type="entry name" value="PROTEIN SANA"/>
    <property type="match status" value="1"/>
</dbReference>
<keyword evidence="6" id="KW-0472">Membrane</keyword>
<accession>A0A1I3RRE7</accession>
<evidence type="ECO:0000256" key="4">
    <source>
        <dbReference type="ARBA" id="ARBA00022692"/>
    </source>
</evidence>
<dbReference type="RefSeq" id="WP_090841407.1">
    <property type="nucleotide sequence ID" value="NZ_CANKYB010000010.1"/>
</dbReference>
<dbReference type="InterPro" id="IPR003848">
    <property type="entry name" value="DUF218"/>
</dbReference>
<dbReference type="AlphaFoldDB" id="A0A1I3RRE7"/>
<dbReference type="PANTHER" id="PTHR30336">
    <property type="entry name" value="INNER MEMBRANE PROTEIN, PROBABLE PERMEASE"/>
    <property type="match status" value="1"/>
</dbReference>
<protein>
    <submittedName>
        <fullName evidence="9">SanA protein</fullName>
    </submittedName>
</protein>
<evidence type="ECO:0000313" key="10">
    <source>
        <dbReference type="Proteomes" id="UP000199559"/>
    </source>
</evidence>
<evidence type="ECO:0000256" key="5">
    <source>
        <dbReference type="ARBA" id="ARBA00022989"/>
    </source>
</evidence>
<sequence length="210" mass="23846">MKKLIKRGIKLGVILILAILLANYHINYNAKGKLYNSIENIPKNRVGLVLGAGKYVGSGNHVNLYYKYRLEAAFLLYQNKKIDYLLISGDNSTVDYDEPSTFKQDLIDLGVPEDKIILDYAGFRTLDSVVRAKKIFGLDSFTIISQQFHNQRAIYLAENNNLNVIAFNAKAIKGRYGFKTKIREYLARTKAIIDVVINKQPKFLGPKIKL</sequence>
<evidence type="ECO:0000256" key="3">
    <source>
        <dbReference type="ARBA" id="ARBA00022519"/>
    </source>
</evidence>
<keyword evidence="3" id="KW-0997">Cell inner membrane</keyword>
<feature type="domain" description="DUF218" evidence="8">
    <location>
        <begin position="48"/>
        <end position="177"/>
    </location>
</feature>
<keyword evidence="5" id="KW-1133">Transmembrane helix</keyword>
<reference evidence="10" key="1">
    <citation type="submission" date="2016-10" db="EMBL/GenBank/DDBJ databases">
        <authorList>
            <person name="Varghese N."/>
            <person name="Submissions S."/>
        </authorList>
    </citation>
    <scope>NUCLEOTIDE SEQUENCE [LARGE SCALE GENOMIC DNA]</scope>
    <source>
        <strain evidence="10">DSM 28881</strain>
    </source>
</reference>
<dbReference type="GO" id="GO:0005886">
    <property type="term" value="C:plasma membrane"/>
    <property type="evidence" value="ECO:0007669"/>
    <property type="project" value="UniProtKB-SubCell"/>
</dbReference>
<evidence type="ECO:0000256" key="6">
    <source>
        <dbReference type="ARBA" id="ARBA00023136"/>
    </source>
</evidence>
<comment type="function">
    <text evidence="7">Participates in the barrier function of the cell envelope.</text>
</comment>
<dbReference type="STRING" id="1144750.SAMN05443431_108123"/>
<keyword evidence="10" id="KW-1185">Reference proteome</keyword>
<dbReference type="EMBL" id="FORM01000008">
    <property type="protein sequence ID" value="SFJ49134.1"/>
    <property type="molecule type" value="Genomic_DNA"/>
</dbReference>
<keyword evidence="4" id="KW-0812">Transmembrane</keyword>
<evidence type="ECO:0000259" key="8">
    <source>
        <dbReference type="Pfam" id="PF02698"/>
    </source>
</evidence>
<comment type="subcellular location">
    <subcellularLocation>
        <location evidence="1">Cell inner membrane</location>
        <topology evidence="1">Single-pass membrane protein</topology>
    </subcellularLocation>
</comment>
<dbReference type="Pfam" id="PF02698">
    <property type="entry name" value="DUF218"/>
    <property type="match status" value="1"/>
</dbReference>
<evidence type="ECO:0000313" key="9">
    <source>
        <dbReference type="EMBL" id="SFJ49134.1"/>
    </source>
</evidence>
<evidence type="ECO:0000256" key="1">
    <source>
        <dbReference type="ARBA" id="ARBA00004377"/>
    </source>
</evidence>